<dbReference type="InterPro" id="IPR023013">
    <property type="entry name" value="AGPR_AS"/>
</dbReference>
<evidence type="ECO:0000256" key="2">
    <source>
        <dbReference type="ARBA" id="ARBA00013072"/>
    </source>
</evidence>
<dbReference type="SUPFAM" id="SSF55347">
    <property type="entry name" value="Glyceraldehyde-3-phosphate dehydrogenase-like, C-terminal domain"/>
    <property type="match status" value="1"/>
</dbReference>
<dbReference type="HAMAP" id="MF_00150">
    <property type="entry name" value="ArgC_type1"/>
    <property type="match status" value="1"/>
</dbReference>
<dbReference type="InterPro" id="IPR000534">
    <property type="entry name" value="Semialdehyde_DH_NAD-bd"/>
</dbReference>
<name>A0A381VPI2_9ZZZZ</name>
<proteinExistence type="inferred from homology"/>
<organism evidence="9">
    <name type="scientific">marine metagenome</name>
    <dbReference type="NCBI Taxonomy" id="408172"/>
    <lineage>
        <taxon>unclassified sequences</taxon>
        <taxon>metagenomes</taxon>
        <taxon>ecological metagenomes</taxon>
    </lineage>
</organism>
<dbReference type="InterPro" id="IPR000706">
    <property type="entry name" value="AGPR_type-1"/>
</dbReference>
<dbReference type="GO" id="GO:0003942">
    <property type="term" value="F:N-acetyl-gamma-glutamyl-phosphate reductase activity"/>
    <property type="evidence" value="ECO:0007669"/>
    <property type="project" value="UniProtKB-EC"/>
</dbReference>
<keyword evidence="4" id="KW-0028">Amino-acid biosynthesis</keyword>
<dbReference type="Pfam" id="PF22698">
    <property type="entry name" value="Semialdhyde_dhC_1"/>
    <property type="match status" value="1"/>
</dbReference>
<dbReference type="Gene3D" id="3.40.50.720">
    <property type="entry name" value="NAD(P)-binding Rossmann-like Domain"/>
    <property type="match status" value="1"/>
</dbReference>
<sequence>MAKIGVAGASGYTGLELLRLLINHPEAEIVFLTSETYQGEDISRVFPSISGFVDIKLSSIESISSDTCDIVFLALPHTTSMEKVPDFLKGHTKVIDLSADYRLKDPAIFKEWYSVSHQKPELLTEATYGLPEIHREKIKSARLVANPGCYPTSATLALAPLVTENWVDLSSIVVDSKSGISGAGRKASLGTQFSEINGGVSAYNIAVHRHTPEIEQELSALAKQNVQISFSPHLVPMTRGMLSTVYINLKQDLSVVELIEHFQKFYAEEPFIRILPLGECANSHFTVSSNFCDIGVQVDKRNQRAIITSAIDNLIKGASGQAIQNMNLMLGIPETTGLNFPGIFP</sequence>
<evidence type="ECO:0000256" key="1">
    <source>
        <dbReference type="ARBA" id="ARBA00004862"/>
    </source>
</evidence>
<comment type="catalytic activity">
    <reaction evidence="7">
        <text>N-acetyl-L-glutamate 5-semialdehyde + phosphate + NADP(+) = N-acetyl-L-glutamyl 5-phosphate + NADPH + H(+)</text>
        <dbReference type="Rhea" id="RHEA:21588"/>
        <dbReference type="ChEBI" id="CHEBI:15378"/>
        <dbReference type="ChEBI" id="CHEBI:29123"/>
        <dbReference type="ChEBI" id="CHEBI:43474"/>
        <dbReference type="ChEBI" id="CHEBI:57783"/>
        <dbReference type="ChEBI" id="CHEBI:57936"/>
        <dbReference type="ChEBI" id="CHEBI:58349"/>
        <dbReference type="EC" id="1.2.1.38"/>
    </reaction>
</comment>
<evidence type="ECO:0000256" key="7">
    <source>
        <dbReference type="ARBA" id="ARBA00050557"/>
    </source>
</evidence>
<evidence type="ECO:0000256" key="3">
    <source>
        <dbReference type="ARBA" id="ARBA00022571"/>
    </source>
</evidence>
<evidence type="ECO:0000256" key="5">
    <source>
        <dbReference type="ARBA" id="ARBA00022857"/>
    </source>
</evidence>
<dbReference type="FunFam" id="3.30.360.10:FF:000014">
    <property type="entry name" value="N-acetyl-gamma-glutamyl-phosphate reductase"/>
    <property type="match status" value="1"/>
</dbReference>
<dbReference type="PROSITE" id="PS01224">
    <property type="entry name" value="ARGC"/>
    <property type="match status" value="1"/>
</dbReference>
<accession>A0A381VPI2</accession>
<protein>
    <recommendedName>
        <fullName evidence="2">N-acetyl-gamma-glutamyl-phosphate reductase</fullName>
        <ecNumber evidence="2">1.2.1.38</ecNumber>
    </recommendedName>
</protein>
<dbReference type="InterPro" id="IPR058924">
    <property type="entry name" value="AGPR_dimerisation_dom"/>
</dbReference>
<dbReference type="GO" id="GO:0006526">
    <property type="term" value="P:L-arginine biosynthetic process"/>
    <property type="evidence" value="ECO:0007669"/>
    <property type="project" value="UniProtKB-KW"/>
</dbReference>
<dbReference type="InterPro" id="IPR036291">
    <property type="entry name" value="NAD(P)-bd_dom_sf"/>
</dbReference>
<feature type="domain" description="Semialdehyde dehydrogenase NAD-binding" evidence="8">
    <location>
        <begin position="3"/>
        <end position="141"/>
    </location>
</feature>
<dbReference type="GO" id="GO:0051287">
    <property type="term" value="F:NAD binding"/>
    <property type="evidence" value="ECO:0007669"/>
    <property type="project" value="InterPro"/>
</dbReference>
<evidence type="ECO:0000259" key="8">
    <source>
        <dbReference type="SMART" id="SM00859"/>
    </source>
</evidence>
<evidence type="ECO:0000313" key="9">
    <source>
        <dbReference type="EMBL" id="SVA42220.1"/>
    </source>
</evidence>
<dbReference type="CDD" id="cd23934">
    <property type="entry name" value="AGPR_1_C"/>
    <property type="match status" value="1"/>
</dbReference>
<dbReference type="PANTHER" id="PTHR32338">
    <property type="entry name" value="N-ACETYL-GAMMA-GLUTAMYL-PHOSPHATE REDUCTASE, CHLOROPLASTIC-RELATED-RELATED"/>
    <property type="match status" value="1"/>
</dbReference>
<comment type="pathway">
    <text evidence="1">Amino-acid biosynthesis; L-arginine biosynthesis; N(2)-acetyl-L-ornithine from L-glutamate: step 3/4.</text>
</comment>
<keyword evidence="3" id="KW-0055">Arginine biosynthesis</keyword>
<dbReference type="PANTHER" id="PTHR32338:SF10">
    <property type="entry name" value="N-ACETYL-GAMMA-GLUTAMYL-PHOSPHATE REDUCTASE, CHLOROPLASTIC-RELATED"/>
    <property type="match status" value="1"/>
</dbReference>
<dbReference type="SUPFAM" id="SSF51735">
    <property type="entry name" value="NAD(P)-binding Rossmann-fold domains"/>
    <property type="match status" value="1"/>
</dbReference>
<dbReference type="SMART" id="SM00859">
    <property type="entry name" value="Semialdhyde_dh"/>
    <property type="match status" value="1"/>
</dbReference>
<keyword evidence="6" id="KW-0560">Oxidoreductase</keyword>
<gene>
    <name evidence="9" type="ORF">METZ01_LOCUS95074</name>
</gene>
<dbReference type="InterPro" id="IPR050085">
    <property type="entry name" value="AGPR"/>
</dbReference>
<evidence type="ECO:0000256" key="6">
    <source>
        <dbReference type="ARBA" id="ARBA00023002"/>
    </source>
</evidence>
<dbReference type="Gene3D" id="3.30.360.10">
    <property type="entry name" value="Dihydrodipicolinate Reductase, domain 2"/>
    <property type="match status" value="1"/>
</dbReference>
<dbReference type="AlphaFoldDB" id="A0A381VPI2"/>
<dbReference type="NCBIfam" id="TIGR01850">
    <property type="entry name" value="argC"/>
    <property type="match status" value="1"/>
</dbReference>
<dbReference type="EC" id="1.2.1.38" evidence="2"/>
<dbReference type="GO" id="GO:0070401">
    <property type="term" value="F:NADP+ binding"/>
    <property type="evidence" value="ECO:0007669"/>
    <property type="project" value="InterPro"/>
</dbReference>
<reference evidence="9" key="1">
    <citation type="submission" date="2018-05" db="EMBL/GenBank/DDBJ databases">
        <authorList>
            <person name="Lanie J.A."/>
            <person name="Ng W.-L."/>
            <person name="Kazmierczak K.M."/>
            <person name="Andrzejewski T.M."/>
            <person name="Davidsen T.M."/>
            <person name="Wayne K.J."/>
            <person name="Tettelin H."/>
            <person name="Glass J.I."/>
            <person name="Rusch D."/>
            <person name="Podicherti R."/>
            <person name="Tsui H.-C.T."/>
            <person name="Winkler M.E."/>
        </authorList>
    </citation>
    <scope>NUCLEOTIDE SEQUENCE</scope>
</reference>
<dbReference type="CDD" id="cd17895">
    <property type="entry name" value="AGPR_1_N"/>
    <property type="match status" value="1"/>
</dbReference>
<evidence type="ECO:0000256" key="4">
    <source>
        <dbReference type="ARBA" id="ARBA00022605"/>
    </source>
</evidence>
<dbReference type="Pfam" id="PF01118">
    <property type="entry name" value="Semialdhyde_dh"/>
    <property type="match status" value="1"/>
</dbReference>
<dbReference type="EMBL" id="UINC01009413">
    <property type="protein sequence ID" value="SVA42220.1"/>
    <property type="molecule type" value="Genomic_DNA"/>
</dbReference>
<keyword evidence="5" id="KW-0521">NADP</keyword>